<feature type="transmembrane region" description="Helical" evidence="1">
    <location>
        <begin position="179"/>
        <end position="199"/>
    </location>
</feature>
<gene>
    <name evidence="2" type="ORF">ACFQ4H_29545</name>
</gene>
<feature type="transmembrane region" description="Helical" evidence="1">
    <location>
        <begin position="74"/>
        <end position="92"/>
    </location>
</feature>
<protein>
    <submittedName>
        <fullName evidence="2">S-4TM family putative pore-forming effector</fullName>
    </submittedName>
</protein>
<feature type="transmembrane region" description="Helical" evidence="1">
    <location>
        <begin position="49"/>
        <end position="68"/>
    </location>
</feature>
<dbReference type="RefSeq" id="WP_377577222.1">
    <property type="nucleotide sequence ID" value="NZ_JBHTMP010000071.1"/>
</dbReference>
<sequence>MYGQARIAERSEVRLAGTRRIDQLQNNDRSRTLFRAIAVAHRYTQRTQAISLFISLVVAGVGVVAKVAQPPLQPAASIIGAFWAAVYAVVLAPQLGRHLRTSATLQEMLDTDLFGLPWNAVLVGDRLSEDELSHLSRRFRGDETSLRDYYLVAAVAAPYDVLFCLEQNLAWGSRVRRRFATVLLSLIAVWCVAGTAVGLVTESTVGSLVSVWFVPSLGLLLWCLDISRAQILSTRDRTRVLGMVRGVMEESSSTAIADDQAFTVFARQVQDALFVARRQQPRTPEWFFRLFHDDDLVDFRYKMQVLEQRVGLNS</sequence>
<keyword evidence="1" id="KW-0472">Membrane</keyword>
<comment type="caution">
    <text evidence="2">The sequence shown here is derived from an EMBL/GenBank/DDBJ whole genome shotgun (WGS) entry which is preliminary data.</text>
</comment>
<accession>A0ABW3YL66</accession>
<proteinExistence type="predicted"/>
<dbReference type="InterPro" id="IPR049920">
    <property type="entry name" value="IK1_05631-like"/>
</dbReference>
<dbReference type="EMBL" id="JBHTMP010000071">
    <property type="protein sequence ID" value="MFD1325237.1"/>
    <property type="molecule type" value="Genomic_DNA"/>
</dbReference>
<evidence type="ECO:0000313" key="2">
    <source>
        <dbReference type="EMBL" id="MFD1325237.1"/>
    </source>
</evidence>
<dbReference type="Proteomes" id="UP001597260">
    <property type="component" value="Unassembled WGS sequence"/>
</dbReference>
<reference evidence="3" key="1">
    <citation type="journal article" date="2019" name="Int. J. Syst. Evol. Microbiol.">
        <title>The Global Catalogue of Microorganisms (GCM) 10K type strain sequencing project: providing services to taxonomists for standard genome sequencing and annotation.</title>
        <authorList>
            <consortium name="The Broad Institute Genomics Platform"/>
            <consortium name="The Broad Institute Genome Sequencing Center for Infectious Disease"/>
            <person name="Wu L."/>
            <person name="Ma J."/>
        </authorList>
    </citation>
    <scope>NUCLEOTIDE SEQUENCE [LARGE SCALE GENOMIC DNA]</scope>
    <source>
        <strain evidence="3">JCM 31037</strain>
    </source>
</reference>
<feature type="transmembrane region" description="Helical" evidence="1">
    <location>
        <begin position="205"/>
        <end position="224"/>
    </location>
</feature>
<organism evidence="2 3">
    <name type="scientific">Micromonospora sonneratiae</name>
    <dbReference type="NCBI Taxonomy" id="1184706"/>
    <lineage>
        <taxon>Bacteria</taxon>
        <taxon>Bacillati</taxon>
        <taxon>Actinomycetota</taxon>
        <taxon>Actinomycetes</taxon>
        <taxon>Micromonosporales</taxon>
        <taxon>Micromonosporaceae</taxon>
        <taxon>Micromonospora</taxon>
    </lineage>
</organism>
<evidence type="ECO:0000313" key="3">
    <source>
        <dbReference type="Proteomes" id="UP001597260"/>
    </source>
</evidence>
<dbReference type="Pfam" id="PF18159">
    <property type="entry name" value="S_4TM"/>
    <property type="match status" value="1"/>
</dbReference>
<keyword evidence="1" id="KW-1133">Transmembrane helix</keyword>
<keyword evidence="1" id="KW-0812">Transmembrane</keyword>
<keyword evidence="3" id="KW-1185">Reference proteome</keyword>
<name>A0ABW3YL66_9ACTN</name>
<evidence type="ECO:0000256" key="1">
    <source>
        <dbReference type="SAM" id="Phobius"/>
    </source>
</evidence>